<keyword evidence="1" id="KW-0118">Viral capsid assembly</keyword>
<dbReference type="Gene3D" id="3.40.140.120">
    <property type="match status" value="1"/>
</dbReference>
<evidence type="ECO:0000313" key="6">
    <source>
        <dbReference type="EMBL" id="CAB4194773.1"/>
    </source>
</evidence>
<gene>
    <name evidence="6" type="ORF">UFOVP1265_16</name>
    <name evidence="4" type="ORF">UFOVP290_17</name>
    <name evidence="5" type="ORF">UFOVP982_17</name>
</gene>
<reference evidence="4" key="1">
    <citation type="submission" date="2020-04" db="EMBL/GenBank/DDBJ databases">
        <authorList>
            <person name="Chiriac C."/>
            <person name="Salcher M."/>
            <person name="Ghai R."/>
            <person name="Kavagutti S V."/>
        </authorList>
    </citation>
    <scope>NUCLEOTIDE SEQUENCE</scope>
</reference>
<dbReference type="EMBL" id="LR796297">
    <property type="protein sequence ID" value="CAB4135375.1"/>
    <property type="molecule type" value="Genomic_DNA"/>
</dbReference>
<evidence type="ECO:0000256" key="2">
    <source>
        <dbReference type="ARBA" id="ARBA00023009"/>
    </source>
</evidence>
<accession>A0A6J5LM27</accession>
<evidence type="ECO:0000256" key="1">
    <source>
        <dbReference type="ARBA" id="ARBA00022950"/>
    </source>
</evidence>
<dbReference type="InterPro" id="IPR006944">
    <property type="entry name" value="Phage/GTA_portal"/>
</dbReference>
<keyword evidence="3" id="KW-0231">Viral genome packaging</keyword>
<keyword evidence="2" id="KW-1160">Virus entry into host cell</keyword>
<protein>
    <submittedName>
        <fullName evidence="4">COG4695 Phage-related protein</fullName>
    </submittedName>
</protein>
<dbReference type="Pfam" id="PF04860">
    <property type="entry name" value="Phage_portal"/>
    <property type="match status" value="1"/>
</dbReference>
<dbReference type="EMBL" id="LR797233">
    <property type="protein sequence ID" value="CAB4194773.1"/>
    <property type="molecule type" value="Genomic_DNA"/>
</dbReference>
<keyword evidence="2" id="KW-1162">Viral penetration into host cytoplasm</keyword>
<evidence type="ECO:0000313" key="4">
    <source>
        <dbReference type="EMBL" id="CAB4135375.1"/>
    </source>
</evidence>
<keyword evidence="1" id="KW-1188">Viral release from host cell</keyword>
<dbReference type="Gene3D" id="3.30.1120.70">
    <property type="match status" value="1"/>
</dbReference>
<name>A0A6J5LM27_9CAUD</name>
<sequence>MALFDKKVTKAAISPMPEVQAAVGYGGSNMIGDFWAYQQGEARAAAMQVATISRARDLMASVLASMPLKMYGEIWNDMDGEMEEVPLAPRSWLRQPDPTVTYPFLMAWTFDDLLHYGKAYWFVTARTQDGFPSAFTRIPAGSVTTPDVPGNIPFGPAKQIYFAGNYLNPDDVIQFLCPIEGIVYNGQQTIATALAIGEARKRNASSAIPAGILKQTGGEPLSGQELADLAAQFNTARATNQTAALNEFLSYEATTASPDKMLLIESANYSALEAARLCSVPPYLVGVSTGAYSYQSSEQARADLFIFGVQPYAQCIASTLSMNNVLPRGTYVCFDTDDYLVENEEADAMDMNQPQQNTQEALAE</sequence>
<dbReference type="EMBL" id="LR796940">
    <property type="protein sequence ID" value="CAB4176224.1"/>
    <property type="molecule type" value="Genomic_DNA"/>
</dbReference>
<organism evidence="4">
    <name type="scientific">uncultured Caudovirales phage</name>
    <dbReference type="NCBI Taxonomy" id="2100421"/>
    <lineage>
        <taxon>Viruses</taxon>
        <taxon>Duplodnaviria</taxon>
        <taxon>Heunggongvirae</taxon>
        <taxon>Uroviricota</taxon>
        <taxon>Caudoviricetes</taxon>
        <taxon>Peduoviridae</taxon>
        <taxon>Maltschvirus</taxon>
        <taxon>Maltschvirus maltsch</taxon>
    </lineage>
</organism>
<evidence type="ECO:0000313" key="5">
    <source>
        <dbReference type="EMBL" id="CAB4176224.1"/>
    </source>
</evidence>
<dbReference type="Gene3D" id="1.20.1270.210">
    <property type="match status" value="1"/>
</dbReference>
<keyword evidence="2" id="KW-1171">Viral genome ejection through host cell envelope</keyword>
<evidence type="ECO:0000256" key="3">
    <source>
        <dbReference type="ARBA" id="ARBA00023219"/>
    </source>
</evidence>
<proteinExistence type="predicted"/>